<proteinExistence type="predicted"/>
<sequence length="279" mass="32093">MGMKSITLCLLLLSSSGFTEPVQIDLRHRPPEMSIVDNKYYGPLIDIIKLLLLDANLEPQWLVIPWPRTLLRAKLGQVDIIPRHSMTAERERYLLPMLLGYEQRSIHYLLAPTIKNIARYHSPKQFGHLIFGLLRGSYYGPYIDKFNTNVSTIYAHDINQLMSLLLTGRIDVMPIQKLSWAEAAYQQVRHLHTGLHYQIAEFKESFVSAKYISIPKASPLAARFHQLNCKLFKLRNAGTIDSIYQEYGITPYLQIFENKESQQQLSSCLKPHAEQQATP</sequence>
<feature type="signal peptide" evidence="1">
    <location>
        <begin position="1"/>
        <end position="19"/>
    </location>
</feature>
<evidence type="ECO:0000313" key="3">
    <source>
        <dbReference type="Proteomes" id="UP000197068"/>
    </source>
</evidence>
<name>A0ABQ0MYY6_9GAMM</name>
<dbReference type="SUPFAM" id="SSF53850">
    <property type="entry name" value="Periplasmic binding protein-like II"/>
    <property type="match status" value="1"/>
</dbReference>
<reference evidence="2 3" key="1">
    <citation type="submission" date="2017-06" db="EMBL/GenBank/DDBJ databases">
        <title>Whole Genome Sequences of Colwellia marinimaniae MTCD1.</title>
        <authorList>
            <person name="Kusumoto H."/>
            <person name="Inoue M."/>
            <person name="Tanikawa K."/>
            <person name="Maeji H."/>
            <person name="Cameron J.H."/>
            <person name="Bartlett D.H."/>
        </authorList>
    </citation>
    <scope>NUCLEOTIDE SEQUENCE [LARGE SCALE GENOMIC DNA]</scope>
    <source>
        <strain evidence="2 3">MTCD1</strain>
    </source>
</reference>
<keyword evidence="3" id="KW-1185">Reference proteome</keyword>
<organism evidence="2 3">
    <name type="scientific">Colwellia marinimaniae</name>
    <dbReference type="NCBI Taxonomy" id="1513592"/>
    <lineage>
        <taxon>Bacteria</taxon>
        <taxon>Pseudomonadati</taxon>
        <taxon>Pseudomonadota</taxon>
        <taxon>Gammaproteobacteria</taxon>
        <taxon>Alteromonadales</taxon>
        <taxon>Colwelliaceae</taxon>
        <taxon>Colwellia</taxon>
    </lineage>
</organism>
<evidence type="ECO:0000256" key="1">
    <source>
        <dbReference type="SAM" id="SignalP"/>
    </source>
</evidence>
<dbReference type="Gene3D" id="3.40.190.10">
    <property type="entry name" value="Periplasmic binding protein-like II"/>
    <property type="match status" value="2"/>
</dbReference>
<protein>
    <submittedName>
        <fullName evidence="2">Amino acid ABC transporter substrate-binding protein</fullName>
    </submittedName>
</protein>
<evidence type="ECO:0000313" key="2">
    <source>
        <dbReference type="EMBL" id="GAW97594.1"/>
    </source>
</evidence>
<dbReference type="Proteomes" id="UP000197068">
    <property type="component" value="Unassembled WGS sequence"/>
</dbReference>
<dbReference type="EMBL" id="BDQM01000038">
    <property type="protein sequence ID" value="GAW97594.1"/>
    <property type="molecule type" value="Genomic_DNA"/>
</dbReference>
<feature type="chain" id="PRO_5045788544" evidence="1">
    <location>
        <begin position="20"/>
        <end position="279"/>
    </location>
</feature>
<gene>
    <name evidence="2" type="ORF">MTCD1_03223</name>
</gene>
<comment type="caution">
    <text evidence="2">The sequence shown here is derived from an EMBL/GenBank/DDBJ whole genome shotgun (WGS) entry which is preliminary data.</text>
</comment>
<accession>A0ABQ0MYY6</accession>
<keyword evidence="1" id="KW-0732">Signal</keyword>